<proteinExistence type="predicted"/>
<dbReference type="PANTHER" id="PTHR38340">
    <property type="entry name" value="S-LAYER PROTEIN"/>
    <property type="match status" value="1"/>
</dbReference>
<dbReference type="AlphaFoldDB" id="A0A211ZT28"/>
<evidence type="ECO:0000256" key="1">
    <source>
        <dbReference type="ARBA" id="ARBA00004613"/>
    </source>
</evidence>
<dbReference type="InterPro" id="IPR011049">
    <property type="entry name" value="Serralysin-like_metalloprot_C"/>
</dbReference>
<sequence>MWRRTPIWCSRRPRCRPWSAASAPARRCWSPWRGRRWVSISPRWPHRCPRSTTCARSPRPPAGTPPSWNGCRCPAAWRRAAARSRNRPDTSRVAGPVTAGCGVRWAPLPQRHTRAQICRYGDRRVVRCPRRGARDCRAAFNRWRGEEAMTDYIGDQTDNTIIGSGADDRIIGRGGNDTLTGGAGRDVFVYDGRLFGRDNITDFNPDGVDRIDVSGLRIGDFESLRPFIKQAGSDVVISFVISDVPETIVIKSIAIGSLDAGDFIFDSSTAPRIIEGSAAWYDELTGISYPGNDVLIGGNGDDTIFGYSGIDRLVGGAGNDRLVGGFEDDTLTGGAGGDAFVYDDRWITGHDRITDFNSGEGDRIDLSGLHVGDFESLKPFLAQVGGDVVITLGLSPFPAESLSVRLVNVTIGSLDGGDFIFDTSRVPLTIHGSTDKIDLLFGGAADDKIYGHGGGDVLTGGAGDDLLAGGVEADRFFGGIGTDTVSYFDSLTPVTVDLAAGIGTRNAAEGDRFSGVENVHGGQGGDWLAGDAGANILAGDQGSDVLIGGAGNDVLRGGAGADHLIGGVGVDTASYFGSTVGVTVDVRNHFGRGGEADGDSLDGIENVHGSIRGDRLTGDDGVNLLAGFEGADVLAGGGGNDTLRGGTGADTLAGGDGADRFVIDTIADSPVGTGADVIFDLNGGQGDRIDLSLIDADRGTAGNQAFTFIGGGLYSRHAGELRFAYTSAQTTTIAGDIDGDGVSDFHIKLNGRIPVVAADFVL</sequence>
<gene>
    <name evidence="3" type="ORF">BWR60_04410</name>
</gene>
<keyword evidence="2" id="KW-0964">Secreted</keyword>
<organism evidence="3 4">
    <name type="scientific">Inquilinus limosus</name>
    <dbReference type="NCBI Taxonomy" id="171674"/>
    <lineage>
        <taxon>Bacteria</taxon>
        <taxon>Pseudomonadati</taxon>
        <taxon>Pseudomonadota</taxon>
        <taxon>Alphaproteobacteria</taxon>
        <taxon>Rhodospirillales</taxon>
        <taxon>Rhodospirillaceae</taxon>
        <taxon>Inquilinus</taxon>
    </lineage>
</organism>
<comment type="subcellular location">
    <subcellularLocation>
        <location evidence="1">Secreted</location>
    </subcellularLocation>
</comment>
<dbReference type="Proteomes" id="UP000196655">
    <property type="component" value="Unassembled WGS sequence"/>
</dbReference>
<dbReference type="OrthoDB" id="7864256at2"/>
<dbReference type="GO" id="GO:0005576">
    <property type="term" value="C:extracellular region"/>
    <property type="evidence" value="ECO:0007669"/>
    <property type="project" value="UniProtKB-SubCell"/>
</dbReference>
<evidence type="ECO:0000256" key="2">
    <source>
        <dbReference type="ARBA" id="ARBA00022525"/>
    </source>
</evidence>
<evidence type="ECO:0000313" key="4">
    <source>
        <dbReference type="Proteomes" id="UP000196655"/>
    </source>
</evidence>
<accession>A0A211ZT28</accession>
<dbReference type="InterPro" id="IPR050557">
    <property type="entry name" value="RTX_toxin/Mannuronan_C5-epim"/>
</dbReference>
<keyword evidence="4" id="KW-1185">Reference proteome</keyword>
<dbReference type="SUPFAM" id="SSF51120">
    <property type="entry name" value="beta-Roll"/>
    <property type="match status" value="5"/>
</dbReference>
<dbReference type="PANTHER" id="PTHR38340:SF1">
    <property type="entry name" value="S-LAYER PROTEIN"/>
    <property type="match status" value="1"/>
</dbReference>
<dbReference type="Gene3D" id="2.150.10.10">
    <property type="entry name" value="Serralysin-like metalloprotease, C-terminal"/>
    <property type="match status" value="5"/>
</dbReference>
<dbReference type="Pfam" id="PF00353">
    <property type="entry name" value="HemolysinCabind"/>
    <property type="match status" value="5"/>
</dbReference>
<dbReference type="PROSITE" id="PS00330">
    <property type="entry name" value="HEMOLYSIN_CALCIUM"/>
    <property type="match status" value="9"/>
</dbReference>
<dbReference type="InterPro" id="IPR019960">
    <property type="entry name" value="T1SS_VCA0849"/>
</dbReference>
<dbReference type="EMBL" id="NHON01000005">
    <property type="protein sequence ID" value="OWJ68379.1"/>
    <property type="molecule type" value="Genomic_DNA"/>
</dbReference>
<dbReference type="InterPro" id="IPR001343">
    <property type="entry name" value="Hemolysn_Ca-bd"/>
</dbReference>
<protein>
    <submittedName>
        <fullName evidence="3">Uncharacterized protein</fullName>
    </submittedName>
</protein>
<reference evidence="4" key="1">
    <citation type="submission" date="2017-05" db="EMBL/GenBank/DDBJ databases">
        <authorList>
            <person name="Macchi M."/>
            <person name="Festa S."/>
            <person name="Coppotelli B.M."/>
            <person name="Morelli I.S."/>
        </authorList>
    </citation>
    <scope>NUCLEOTIDE SEQUENCE [LARGE SCALE GENOMIC DNA]</scope>
    <source>
        <strain evidence="4">I</strain>
    </source>
</reference>
<name>A0A211ZT28_9PROT</name>
<dbReference type="PRINTS" id="PR00313">
    <property type="entry name" value="CABNDNGRPT"/>
</dbReference>
<dbReference type="InterPro" id="IPR018511">
    <property type="entry name" value="Hemolysin-typ_Ca-bd_CS"/>
</dbReference>
<dbReference type="NCBIfam" id="TIGR03661">
    <property type="entry name" value="T1SS_VCA0849"/>
    <property type="match status" value="1"/>
</dbReference>
<comment type="caution">
    <text evidence="3">The sequence shown here is derived from an EMBL/GenBank/DDBJ whole genome shotgun (WGS) entry which is preliminary data.</text>
</comment>
<dbReference type="GO" id="GO:0005509">
    <property type="term" value="F:calcium ion binding"/>
    <property type="evidence" value="ECO:0007669"/>
    <property type="project" value="InterPro"/>
</dbReference>
<evidence type="ECO:0000313" key="3">
    <source>
        <dbReference type="EMBL" id="OWJ68379.1"/>
    </source>
</evidence>